<dbReference type="Gramene" id="PGSC0003DMT400087161">
    <property type="protein sequence ID" value="PGSC0003DMT400087161"/>
    <property type="gene ID" value="PGSC0003DMG400036732"/>
</dbReference>
<organism evidence="1 2">
    <name type="scientific">Solanum tuberosum</name>
    <name type="common">Potato</name>
    <dbReference type="NCBI Taxonomy" id="4113"/>
    <lineage>
        <taxon>Eukaryota</taxon>
        <taxon>Viridiplantae</taxon>
        <taxon>Streptophyta</taxon>
        <taxon>Embryophyta</taxon>
        <taxon>Tracheophyta</taxon>
        <taxon>Spermatophyta</taxon>
        <taxon>Magnoliopsida</taxon>
        <taxon>eudicotyledons</taxon>
        <taxon>Gunneridae</taxon>
        <taxon>Pentapetalae</taxon>
        <taxon>asterids</taxon>
        <taxon>lamiids</taxon>
        <taxon>Solanales</taxon>
        <taxon>Solanaceae</taxon>
        <taxon>Solanoideae</taxon>
        <taxon>Solaneae</taxon>
        <taxon>Solanum</taxon>
    </lineage>
</organism>
<accession>M1DDA1</accession>
<dbReference type="EnsemblPlants" id="PGSC0003DMT400087161">
    <property type="protein sequence ID" value="PGSC0003DMT400087161"/>
    <property type="gene ID" value="PGSC0003DMG400036732"/>
</dbReference>
<sequence length="126" mass="14790">MDEMMTQLDLLSKYVIGCRFKSVNMFGASSGLSPEDANFEAMYDEKFQLLSNQVGNSLSSNPRTSVNQGWNEDRHNGWRYHERDCHDRAANWREHEGSKYRYASPHECSKLSKYKWIWRVFGPKIC</sequence>
<dbReference type="HOGENOM" id="CLU_1985531_0_0_1"/>
<dbReference type="AlphaFoldDB" id="M1DDA1"/>
<dbReference type="Proteomes" id="UP000011115">
    <property type="component" value="Unassembled WGS sequence"/>
</dbReference>
<evidence type="ECO:0000313" key="2">
    <source>
        <dbReference type="Proteomes" id="UP000011115"/>
    </source>
</evidence>
<reference evidence="1" key="2">
    <citation type="submission" date="2015-06" db="UniProtKB">
        <authorList>
            <consortium name="EnsemblPlants"/>
        </authorList>
    </citation>
    <scope>IDENTIFICATION</scope>
    <source>
        <strain evidence="1">DM1-3 516 R44</strain>
    </source>
</reference>
<name>M1DDA1_SOLTU</name>
<keyword evidence="2" id="KW-1185">Reference proteome</keyword>
<dbReference type="PaxDb" id="4113-PGSC0003DMT400087161"/>
<reference evidence="2" key="1">
    <citation type="journal article" date="2011" name="Nature">
        <title>Genome sequence and analysis of the tuber crop potato.</title>
        <authorList>
            <consortium name="The Potato Genome Sequencing Consortium"/>
        </authorList>
    </citation>
    <scope>NUCLEOTIDE SEQUENCE [LARGE SCALE GENOMIC DNA]</scope>
    <source>
        <strain evidence="2">cv. DM1-3 516 R44</strain>
    </source>
</reference>
<evidence type="ECO:0000313" key="1">
    <source>
        <dbReference type="EnsemblPlants" id="PGSC0003DMT400087161"/>
    </source>
</evidence>
<proteinExistence type="predicted"/>
<protein>
    <submittedName>
        <fullName evidence="1">Uncharacterized protein</fullName>
    </submittedName>
</protein>
<dbReference type="InParanoid" id="M1DDA1"/>